<reference evidence="1" key="1">
    <citation type="journal article" date="2023" name="G3 (Bethesda)">
        <title>Whole genome assembly and annotation of the endangered Caribbean coral Acropora cervicornis.</title>
        <authorList>
            <person name="Selwyn J.D."/>
            <person name="Vollmer S.V."/>
        </authorList>
    </citation>
    <scope>NUCLEOTIDE SEQUENCE</scope>
    <source>
        <strain evidence="1">K2</strain>
    </source>
</reference>
<gene>
    <name evidence="1" type="ORF">P5673_026812</name>
</gene>
<evidence type="ECO:0000313" key="2">
    <source>
        <dbReference type="Proteomes" id="UP001249851"/>
    </source>
</evidence>
<proteinExistence type="predicted"/>
<sequence length="117" mass="13739">MGGPLRLQGNVRERRMRAYGQLLNTELLQEARKNLEKIQKGNVDSGPLTAKDVYTKAWEEKKPNKQMSTIIKSLKDEGRKLELLWKATTKGLSIWKKRRHLDQQHFRDLVPMIRCRV</sequence>
<protein>
    <submittedName>
        <fullName evidence="1">Uncharacterized protein</fullName>
    </submittedName>
</protein>
<evidence type="ECO:0000313" key="1">
    <source>
        <dbReference type="EMBL" id="KAK2552068.1"/>
    </source>
</evidence>
<dbReference type="AlphaFoldDB" id="A0AAD9PZP5"/>
<dbReference type="EMBL" id="JARQWQ010000090">
    <property type="protein sequence ID" value="KAK2552068.1"/>
    <property type="molecule type" value="Genomic_DNA"/>
</dbReference>
<accession>A0AAD9PZP5</accession>
<keyword evidence="2" id="KW-1185">Reference proteome</keyword>
<comment type="caution">
    <text evidence="1">The sequence shown here is derived from an EMBL/GenBank/DDBJ whole genome shotgun (WGS) entry which is preliminary data.</text>
</comment>
<organism evidence="1 2">
    <name type="scientific">Acropora cervicornis</name>
    <name type="common">Staghorn coral</name>
    <dbReference type="NCBI Taxonomy" id="6130"/>
    <lineage>
        <taxon>Eukaryota</taxon>
        <taxon>Metazoa</taxon>
        <taxon>Cnidaria</taxon>
        <taxon>Anthozoa</taxon>
        <taxon>Hexacorallia</taxon>
        <taxon>Scleractinia</taxon>
        <taxon>Astrocoeniina</taxon>
        <taxon>Acroporidae</taxon>
        <taxon>Acropora</taxon>
    </lineage>
</organism>
<reference evidence="1" key="2">
    <citation type="journal article" date="2023" name="Science">
        <title>Genomic signatures of disease resistance in endangered staghorn corals.</title>
        <authorList>
            <person name="Vollmer S.V."/>
            <person name="Selwyn J.D."/>
            <person name="Despard B.A."/>
            <person name="Roesel C.L."/>
        </authorList>
    </citation>
    <scope>NUCLEOTIDE SEQUENCE</scope>
    <source>
        <strain evidence="1">K2</strain>
    </source>
</reference>
<name>A0AAD9PZP5_ACRCE</name>
<dbReference type="Proteomes" id="UP001249851">
    <property type="component" value="Unassembled WGS sequence"/>
</dbReference>